<evidence type="ECO:0000256" key="5">
    <source>
        <dbReference type="ARBA" id="ARBA00022840"/>
    </source>
</evidence>
<evidence type="ECO:0000256" key="4">
    <source>
        <dbReference type="ARBA" id="ARBA00022806"/>
    </source>
</evidence>
<keyword evidence="5 7" id="KW-0067">ATP-binding</keyword>
<feature type="short sequence motif" description="Q motif" evidence="6">
    <location>
        <begin position="2"/>
        <end position="30"/>
    </location>
</feature>
<feature type="domain" description="Helicase C-terminal" evidence="10">
    <location>
        <begin position="216"/>
        <end position="376"/>
    </location>
</feature>
<keyword evidence="3 7" id="KW-0378">Hydrolase</keyword>
<feature type="compositionally biased region" description="Low complexity" evidence="8">
    <location>
        <begin position="618"/>
        <end position="627"/>
    </location>
</feature>
<evidence type="ECO:0000256" key="1">
    <source>
        <dbReference type="ARBA" id="ARBA00012552"/>
    </source>
</evidence>
<dbReference type="EC" id="3.6.4.13" evidence="1"/>
<dbReference type="PROSITE" id="PS51195">
    <property type="entry name" value="Q_MOTIF"/>
    <property type="match status" value="1"/>
</dbReference>
<protein>
    <recommendedName>
        <fullName evidence="1">RNA helicase</fullName>
        <ecNumber evidence="1">3.6.4.13</ecNumber>
    </recommendedName>
</protein>
<dbReference type="CDD" id="cd18787">
    <property type="entry name" value="SF2_C_DEAD"/>
    <property type="match status" value="1"/>
</dbReference>
<evidence type="ECO:0000259" key="10">
    <source>
        <dbReference type="PROSITE" id="PS51194"/>
    </source>
</evidence>
<dbReference type="GO" id="GO:0004386">
    <property type="term" value="F:helicase activity"/>
    <property type="evidence" value="ECO:0007669"/>
    <property type="project" value="UniProtKB-KW"/>
</dbReference>
<dbReference type="InterPro" id="IPR001650">
    <property type="entry name" value="Helicase_C-like"/>
</dbReference>
<evidence type="ECO:0000256" key="6">
    <source>
        <dbReference type="PROSITE-ProRule" id="PRU00552"/>
    </source>
</evidence>
<accession>A0ABR7J1Y8</accession>
<dbReference type="PROSITE" id="PS51194">
    <property type="entry name" value="HELICASE_CTER"/>
    <property type="match status" value="1"/>
</dbReference>
<dbReference type="CDD" id="cd00268">
    <property type="entry name" value="DEADc"/>
    <property type="match status" value="1"/>
</dbReference>
<dbReference type="CDD" id="cd12252">
    <property type="entry name" value="RRM_DbpA"/>
    <property type="match status" value="1"/>
</dbReference>
<keyword evidence="2 7" id="KW-0547">Nucleotide-binding</keyword>
<comment type="similarity">
    <text evidence="7">Belongs to the DEAD box helicase family.</text>
</comment>
<evidence type="ECO:0000256" key="8">
    <source>
        <dbReference type="SAM" id="MobiDB-lite"/>
    </source>
</evidence>
<keyword evidence="13" id="KW-1185">Reference proteome</keyword>
<organism evidence="12 13">
    <name type="scientific">Flavobacterium bernardetii</name>
    <dbReference type="NCBI Taxonomy" id="2813823"/>
    <lineage>
        <taxon>Bacteria</taxon>
        <taxon>Pseudomonadati</taxon>
        <taxon>Bacteroidota</taxon>
        <taxon>Flavobacteriia</taxon>
        <taxon>Flavobacteriales</taxon>
        <taxon>Flavobacteriaceae</taxon>
        <taxon>Flavobacterium</taxon>
    </lineage>
</organism>
<dbReference type="InterPro" id="IPR012677">
    <property type="entry name" value="Nucleotide-bd_a/b_plait_sf"/>
</dbReference>
<dbReference type="Pfam" id="PF00270">
    <property type="entry name" value="DEAD"/>
    <property type="match status" value="1"/>
</dbReference>
<dbReference type="PANTHER" id="PTHR47963:SF8">
    <property type="entry name" value="ATP-DEPENDENT RNA HELICASE DEAD"/>
    <property type="match status" value="1"/>
</dbReference>
<evidence type="ECO:0000256" key="2">
    <source>
        <dbReference type="ARBA" id="ARBA00022741"/>
    </source>
</evidence>
<dbReference type="SMART" id="SM00487">
    <property type="entry name" value="DEXDc"/>
    <property type="match status" value="1"/>
</dbReference>
<dbReference type="RefSeq" id="WP_166130866.1">
    <property type="nucleotide sequence ID" value="NZ_JAANOQ010000009.1"/>
</dbReference>
<evidence type="ECO:0000259" key="11">
    <source>
        <dbReference type="PROSITE" id="PS51195"/>
    </source>
</evidence>
<gene>
    <name evidence="12" type="ORF">H8R27_14270</name>
</gene>
<feature type="compositionally biased region" description="Basic and acidic residues" evidence="8">
    <location>
        <begin position="527"/>
        <end position="542"/>
    </location>
</feature>
<dbReference type="InterPro" id="IPR014001">
    <property type="entry name" value="Helicase_ATP-bd"/>
</dbReference>
<dbReference type="Gene3D" id="3.30.70.330">
    <property type="match status" value="1"/>
</dbReference>
<dbReference type="InterPro" id="IPR014014">
    <property type="entry name" value="RNA_helicase_DEAD_Q_motif"/>
</dbReference>
<dbReference type="Proteomes" id="UP000605990">
    <property type="component" value="Unassembled WGS sequence"/>
</dbReference>
<reference evidence="12 13" key="1">
    <citation type="submission" date="2020-08" db="EMBL/GenBank/DDBJ databases">
        <title>Description of novel Flavobacterium F-408 isolate.</title>
        <authorList>
            <person name="Saticioglu I.B."/>
            <person name="Duman M."/>
            <person name="Altun S."/>
        </authorList>
    </citation>
    <scope>NUCLEOTIDE SEQUENCE [LARGE SCALE GENOMIC DNA]</scope>
    <source>
        <strain evidence="12 13">F-408</strain>
    </source>
</reference>
<dbReference type="EMBL" id="JACRUN010000010">
    <property type="protein sequence ID" value="MBC5836055.1"/>
    <property type="molecule type" value="Genomic_DNA"/>
</dbReference>
<evidence type="ECO:0000256" key="3">
    <source>
        <dbReference type="ARBA" id="ARBA00022801"/>
    </source>
</evidence>
<keyword evidence="4 7" id="KW-0347">Helicase</keyword>
<dbReference type="InterPro" id="IPR011545">
    <property type="entry name" value="DEAD/DEAH_box_helicase_dom"/>
</dbReference>
<dbReference type="InterPro" id="IPR027417">
    <property type="entry name" value="P-loop_NTPase"/>
</dbReference>
<evidence type="ECO:0000256" key="7">
    <source>
        <dbReference type="RuleBase" id="RU000492"/>
    </source>
</evidence>
<dbReference type="Gene3D" id="3.40.50.300">
    <property type="entry name" value="P-loop containing nucleotide triphosphate hydrolases"/>
    <property type="match status" value="2"/>
</dbReference>
<evidence type="ECO:0000259" key="9">
    <source>
        <dbReference type="PROSITE" id="PS51192"/>
    </source>
</evidence>
<dbReference type="InterPro" id="IPR050547">
    <property type="entry name" value="DEAD_box_RNA_helicases"/>
</dbReference>
<feature type="region of interest" description="Disordered" evidence="8">
    <location>
        <begin position="527"/>
        <end position="672"/>
    </location>
</feature>
<comment type="caution">
    <text evidence="12">The sequence shown here is derived from an EMBL/GenBank/DDBJ whole genome shotgun (WGS) entry which is preliminary data.</text>
</comment>
<dbReference type="SMART" id="SM00490">
    <property type="entry name" value="HELICc"/>
    <property type="match status" value="1"/>
</dbReference>
<dbReference type="Pfam" id="PF03880">
    <property type="entry name" value="DbpA"/>
    <property type="match status" value="1"/>
</dbReference>
<name>A0ABR7J1Y8_9FLAO</name>
<dbReference type="Pfam" id="PF00271">
    <property type="entry name" value="Helicase_C"/>
    <property type="match status" value="1"/>
</dbReference>
<dbReference type="InterPro" id="IPR005580">
    <property type="entry name" value="DbpA/CsdA_RNA-bd_dom"/>
</dbReference>
<dbReference type="InterPro" id="IPR000629">
    <property type="entry name" value="RNA-helicase_DEAD-box_CS"/>
</dbReference>
<dbReference type="PANTHER" id="PTHR47963">
    <property type="entry name" value="DEAD-BOX ATP-DEPENDENT RNA HELICASE 47, MITOCHONDRIAL"/>
    <property type="match status" value="1"/>
</dbReference>
<proteinExistence type="inferred from homology"/>
<dbReference type="PROSITE" id="PS51192">
    <property type="entry name" value="HELICASE_ATP_BIND_1"/>
    <property type="match status" value="1"/>
</dbReference>
<dbReference type="InterPro" id="IPR044742">
    <property type="entry name" value="DEAD/DEAH_RhlB"/>
</dbReference>
<dbReference type="PROSITE" id="PS00039">
    <property type="entry name" value="DEAD_ATP_HELICASE"/>
    <property type="match status" value="1"/>
</dbReference>
<evidence type="ECO:0000313" key="13">
    <source>
        <dbReference type="Proteomes" id="UP000605990"/>
    </source>
</evidence>
<evidence type="ECO:0000313" key="12">
    <source>
        <dbReference type="EMBL" id="MBC5836055.1"/>
    </source>
</evidence>
<sequence>MNKFEQLGLNESLLKAISDLGFETPSEVQEKAIPLLLEDDTDIVALAQTGTGKTAAFGFPLIQKIDPFNKQTQVLILSPTRELCLQITNEIKLYSKYIDGLYTVAVYGGASIHDQARDIKRGAQVIVATPGRMQDMINRGMVNIKNISICVLDEADEMLNMGFYEDITSILSDTPKDKNTWLFSATMPQEVARIAKEFMRNPQEITVGHKNSSSANISHEYYLVNARDRYEGLKRLADANPDIFSVIFCRTKRDTQAVAEKLIEDGYNAAALHGDLSQAQRDGVMKSFRGRQIQMLVATDVAARGIDVDNITHVINYQLPDEIETYTHRSGRTGRAGKSGTSFVIITKSEIRKIHSIERIIKTKFEEKPIPSGMEICEIQLLHLANKIKDTETDHAIDNYLPSIMELLQDIPKEELIKKVISVEFNRFLNYYKKTKDLASQDSGSSSRESAPSDGTVRYFINIGTRDDYDWMSLKDYLRDTLQVGQDDVFKVDCKEGFSFFNTDAGLSEKVMEVLNAADMNGRKINVEISKNDGGGRRDHNGRSGGRSGGSGFSGRREGGSSGGYKGNSGGGYRGNSGGGNREGGGYRGNSGGGNREGGFNREGGNREGGNREGGSGFRPRTSSTGGSDRRSSDSRDSGRRGEGRSSSEGRSTERRSSGFEGAKRSPRRSND</sequence>
<dbReference type="SUPFAM" id="SSF52540">
    <property type="entry name" value="P-loop containing nucleoside triphosphate hydrolases"/>
    <property type="match status" value="1"/>
</dbReference>
<feature type="domain" description="DEAD-box RNA helicase Q" evidence="11">
    <location>
        <begin position="2"/>
        <end position="30"/>
    </location>
</feature>
<feature type="domain" description="Helicase ATP-binding" evidence="9">
    <location>
        <begin position="34"/>
        <end position="205"/>
    </location>
</feature>
<feature type="compositionally biased region" description="Gly residues" evidence="8">
    <location>
        <begin position="543"/>
        <end position="553"/>
    </location>
</feature>
<feature type="compositionally biased region" description="Gly residues" evidence="8">
    <location>
        <begin position="560"/>
        <end position="597"/>
    </location>
</feature>
<feature type="compositionally biased region" description="Basic and acidic residues" evidence="8">
    <location>
        <begin position="628"/>
        <end position="672"/>
    </location>
</feature>